<protein>
    <submittedName>
        <fullName evidence="1">Uncharacterized protein</fullName>
    </submittedName>
</protein>
<evidence type="ECO:0000313" key="2">
    <source>
        <dbReference type="Proteomes" id="UP000828048"/>
    </source>
</evidence>
<keyword evidence="2" id="KW-1185">Reference proteome</keyword>
<gene>
    <name evidence="1" type="ORF">Vadar_022563</name>
</gene>
<sequence length="254" mass="28399">MTLSGLTSSPAQYCLHLPAKSRGMAGLHLSSTHCDSIEMTGPVLFRDVATNDSAIFPRINIGDPYKRLGISREASEEEIQAARNFLIKRYGGLKPSVNAIESAHDKIIMQKFYERRHPKVDIKKKVRAVPQSRIVQAVTSRFTTPSTSFIIKTFAAFAILGALSVLFPTGDGPTVQVAVSLMATIYFIHDRLKSKWRALFYGVGAFFVLMAVRNLLDGVCDSFYTERTKEFGSYYFIDNLHASLAFLYLFRIVP</sequence>
<dbReference type="EMBL" id="CM037157">
    <property type="protein sequence ID" value="KAH7849758.1"/>
    <property type="molecule type" value="Genomic_DNA"/>
</dbReference>
<name>A0ACB7Y9P3_9ERIC</name>
<accession>A0ACB7Y9P3</accession>
<evidence type="ECO:0000313" key="1">
    <source>
        <dbReference type="EMBL" id="KAH7849758.1"/>
    </source>
</evidence>
<organism evidence="1 2">
    <name type="scientific">Vaccinium darrowii</name>
    <dbReference type="NCBI Taxonomy" id="229202"/>
    <lineage>
        <taxon>Eukaryota</taxon>
        <taxon>Viridiplantae</taxon>
        <taxon>Streptophyta</taxon>
        <taxon>Embryophyta</taxon>
        <taxon>Tracheophyta</taxon>
        <taxon>Spermatophyta</taxon>
        <taxon>Magnoliopsida</taxon>
        <taxon>eudicotyledons</taxon>
        <taxon>Gunneridae</taxon>
        <taxon>Pentapetalae</taxon>
        <taxon>asterids</taxon>
        <taxon>Ericales</taxon>
        <taxon>Ericaceae</taxon>
        <taxon>Vaccinioideae</taxon>
        <taxon>Vaccinieae</taxon>
        <taxon>Vaccinium</taxon>
    </lineage>
</organism>
<dbReference type="Proteomes" id="UP000828048">
    <property type="component" value="Chromosome 7"/>
</dbReference>
<proteinExistence type="predicted"/>
<comment type="caution">
    <text evidence="1">The sequence shown here is derived from an EMBL/GenBank/DDBJ whole genome shotgun (WGS) entry which is preliminary data.</text>
</comment>
<reference evidence="1 2" key="1">
    <citation type="journal article" date="2021" name="Hortic Res">
        <title>High-quality reference genome and annotation aids understanding of berry development for evergreen blueberry (Vaccinium darrowii).</title>
        <authorList>
            <person name="Yu J."/>
            <person name="Hulse-Kemp A.M."/>
            <person name="Babiker E."/>
            <person name="Staton M."/>
        </authorList>
    </citation>
    <scope>NUCLEOTIDE SEQUENCE [LARGE SCALE GENOMIC DNA]</scope>
    <source>
        <strain evidence="2">cv. NJ 8807/NJ 8810</strain>
        <tissue evidence="1">Young leaf</tissue>
    </source>
</reference>